<dbReference type="AlphaFoldDB" id="S8D387"/>
<feature type="non-terminal residue" evidence="2">
    <location>
        <position position="230"/>
    </location>
</feature>
<accession>S8D387</accession>
<keyword evidence="3" id="KW-1185">Reference proteome</keyword>
<evidence type="ECO:0000313" key="2">
    <source>
        <dbReference type="EMBL" id="EPS71846.1"/>
    </source>
</evidence>
<feature type="non-terminal residue" evidence="2">
    <location>
        <position position="1"/>
    </location>
</feature>
<dbReference type="Pfam" id="PF25349">
    <property type="entry name" value="PH_PHS1"/>
    <property type="match status" value="1"/>
</dbReference>
<gene>
    <name evidence="2" type="ORF">M569_02923</name>
</gene>
<comment type="caution">
    <text evidence="2">The sequence shown here is derived from an EMBL/GenBank/DDBJ whole genome shotgun (WGS) entry which is preliminary data.</text>
</comment>
<sequence>EWQAQYARYIHWSPSYFTAPHPYGNCRRGSWISTDLASVKISFPGSEAVIDISLSHNTILLVSCRCSALNLQEQHYISKLHFSCPQLGCVSDCPARECRTVFMSYRDGIQKFVVRFSAADEARKFIHIVKANFGFGQPIQAFGFDSSGLSSQAEIASSNESAYRPEMNWPSPNAADMSTQLMLPRSEYQSFQHAEEAYQVIVRDEVGKTKTVDPPSFTELLKGCQAEVCE</sequence>
<dbReference type="Proteomes" id="UP000015453">
    <property type="component" value="Unassembled WGS sequence"/>
</dbReference>
<evidence type="ECO:0000259" key="1">
    <source>
        <dbReference type="Pfam" id="PF25349"/>
    </source>
</evidence>
<protein>
    <recommendedName>
        <fullName evidence="1">Poor homologous synapsis 1 PH domain-containing protein</fullName>
    </recommendedName>
</protein>
<organism evidence="2 3">
    <name type="scientific">Genlisea aurea</name>
    <dbReference type="NCBI Taxonomy" id="192259"/>
    <lineage>
        <taxon>Eukaryota</taxon>
        <taxon>Viridiplantae</taxon>
        <taxon>Streptophyta</taxon>
        <taxon>Embryophyta</taxon>
        <taxon>Tracheophyta</taxon>
        <taxon>Spermatophyta</taxon>
        <taxon>Magnoliopsida</taxon>
        <taxon>eudicotyledons</taxon>
        <taxon>Gunneridae</taxon>
        <taxon>Pentapetalae</taxon>
        <taxon>asterids</taxon>
        <taxon>lamiids</taxon>
        <taxon>Lamiales</taxon>
        <taxon>Lentibulariaceae</taxon>
        <taxon>Genlisea</taxon>
    </lineage>
</organism>
<reference evidence="2 3" key="1">
    <citation type="journal article" date="2013" name="BMC Genomics">
        <title>The miniature genome of a carnivorous plant Genlisea aurea contains a low number of genes and short non-coding sequences.</title>
        <authorList>
            <person name="Leushkin E.V."/>
            <person name="Sutormin R.A."/>
            <person name="Nabieva E.R."/>
            <person name="Penin A.A."/>
            <person name="Kondrashov A.S."/>
            <person name="Logacheva M.D."/>
        </authorList>
    </citation>
    <scope>NUCLEOTIDE SEQUENCE [LARGE SCALE GENOMIC DNA]</scope>
</reference>
<evidence type="ECO:0000313" key="3">
    <source>
        <dbReference type="Proteomes" id="UP000015453"/>
    </source>
</evidence>
<feature type="domain" description="Poor homologous synapsis 1 PH" evidence="1">
    <location>
        <begin position="1"/>
        <end position="133"/>
    </location>
</feature>
<proteinExistence type="predicted"/>
<dbReference type="OrthoDB" id="1864854at2759"/>
<dbReference type="EMBL" id="AUSU01001092">
    <property type="protein sequence ID" value="EPS71846.1"/>
    <property type="molecule type" value="Genomic_DNA"/>
</dbReference>
<dbReference type="InterPro" id="IPR057619">
    <property type="entry name" value="PH_PHS1"/>
</dbReference>
<name>S8D387_9LAMI</name>